<keyword evidence="1" id="KW-0812">Transmembrane</keyword>
<feature type="transmembrane region" description="Helical" evidence="1">
    <location>
        <begin position="12"/>
        <end position="33"/>
    </location>
</feature>
<comment type="caution">
    <text evidence="2">The sequence shown here is derived from an EMBL/GenBank/DDBJ whole genome shotgun (WGS) entry which is preliminary data.</text>
</comment>
<evidence type="ECO:0000313" key="3">
    <source>
        <dbReference type="Proteomes" id="UP000187172"/>
    </source>
</evidence>
<feature type="transmembrane region" description="Helical" evidence="1">
    <location>
        <begin position="79"/>
        <end position="99"/>
    </location>
</feature>
<organism evidence="2 3">
    <name type="scientific">Paenibacillus rhizosphaerae</name>
    <dbReference type="NCBI Taxonomy" id="297318"/>
    <lineage>
        <taxon>Bacteria</taxon>
        <taxon>Bacillati</taxon>
        <taxon>Bacillota</taxon>
        <taxon>Bacilli</taxon>
        <taxon>Bacillales</taxon>
        <taxon>Paenibacillaceae</taxon>
        <taxon>Paenibacillus</taxon>
    </lineage>
</organism>
<gene>
    <name evidence="2" type="ORF">BK138_34090</name>
</gene>
<name>A0A1R1DZU9_9BACL</name>
<evidence type="ECO:0000256" key="1">
    <source>
        <dbReference type="SAM" id="Phobius"/>
    </source>
</evidence>
<keyword evidence="1" id="KW-0472">Membrane</keyword>
<evidence type="ECO:0000313" key="2">
    <source>
        <dbReference type="EMBL" id="OMF45002.1"/>
    </source>
</evidence>
<dbReference type="AlphaFoldDB" id="A0A1R1DZU9"/>
<dbReference type="EMBL" id="MRTP01000024">
    <property type="protein sequence ID" value="OMF45002.1"/>
    <property type="molecule type" value="Genomic_DNA"/>
</dbReference>
<keyword evidence="3" id="KW-1185">Reference proteome</keyword>
<sequence length="139" mass="16375">MNSMKGANLEVFIKMILVIFIICIFKGFTDWFIDTGSKAVYWWSLFPWAIPAFILGILLKMITCGKRLFKKENWKMNYISLFLFCLPILLILIFLHGPFPKAFLPTDIYLISFDKHYDQLLFNIFGYSFLSSFLSDNRN</sequence>
<feature type="transmembrane region" description="Helical" evidence="1">
    <location>
        <begin position="39"/>
        <end position="59"/>
    </location>
</feature>
<dbReference type="RefSeq" id="WP_076176842.1">
    <property type="nucleotide sequence ID" value="NZ_MRTP01000024.1"/>
</dbReference>
<dbReference type="Proteomes" id="UP000187172">
    <property type="component" value="Unassembled WGS sequence"/>
</dbReference>
<protein>
    <submittedName>
        <fullName evidence="2">Uncharacterized protein</fullName>
    </submittedName>
</protein>
<keyword evidence="1" id="KW-1133">Transmembrane helix</keyword>
<proteinExistence type="predicted"/>
<accession>A0A1R1DZU9</accession>
<reference evidence="2 3" key="1">
    <citation type="submission" date="2016-11" db="EMBL/GenBank/DDBJ databases">
        <title>Paenibacillus species isolates.</title>
        <authorList>
            <person name="Beno S.M."/>
        </authorList>
    </citation>
    <scope>NUCLEOTIDE SEQUENCE [LARGE SCALE GENOMIC DNA]</scope>
    <source>
        <strain evidence="2 3">FSL R5-0378</strain>
    </source>
</reference>